<comment type="subcellular location">
    <subcellularLocation>
        <location evidence="1">Secreted</location>
    </subcellularLocation>
</comment>
<keyword evidence="2" id="KW-0964">Secreted</keyword>
<evidence type="ECO:0000313" key="4">
    <source>
        <dbReference type="EMBL" id="CAA9247615.1"/>
    </source>
</evidence>
<dbReference type="Pfam" id="PF00353">
    <property type="entry name" value="HemolysinCabind"/>
    <property type="match status" value="2"/>
</dbReference>
<proteinExistence type="predicted"/>
<organism evidence="4">
    <name type="scientific">uncultured Acetobacteraceae bacterium</name>
    <dbReference type="NCBI Taxonomy" id="169975"/>
    <lineage>
        <taxon>Bacteria</taxon>
        <taxon>Pseudomonadati</taxon>
        <taxon>Pseudomonadota</taxon>
        <taxon>Alphaproteobacteria</taxon>
        <taxon>Acetobacterales</taxon>
        <taxon>Acetobacteraceae</taxon>
        <taxon>environmental samples</taxon>
    </lineage>
</organism>
<dbReference type="InterPro" id="IPR001343">
    <property type="entry name" value="Hemolysn_Ca-bd"/>
</dbReference>
<sequence length="517" mass="52152">MDHSNHDDMAHSHAHDDDKGGDQHDDRGYTAKLDGVSFDSELKGTGRGDTLQAGEIFRADLQALNNSGISGYVELARQGDRMTVRVQAEGVEANQAHIQHIHGRIGDDGEARESNVPGEAFDTDGDGFVELAEGIPSYGPVLLNLTSPQGAGLSGFPTAPDGKVDFEETYDLSSSSGFGMGFDGSDLLPFELREFVIHGLTVDGSKGAGTSGEVDGTAGYKLVLPAASGEFEAVGSELYGDNGDDKLTGGRGDDTLDGGDGKDDLHGAGGDDLLKGGKGDDSLRGDAGADALYGGAGSDLLYGGTGADILLGGAGNDVLYGDSGPTTARGADLAADQLNGGAGNDQLWIGDGNDSATSGAGMDTFGFRFSNPMTPLAAGTGAAFASITDFAAASDTLAFDVAGLGTDATGANFADGSGGVNGGAAESFYSGAASGSNGERVVVLTDQGFASGALAVQAAQNEGAGDFVLYFNTTVNTGSLLVVSAPDTAASIARFTDATTLEDFQAIGFSANDFVFV</sequence>
<dbReference type="PANTHER" id="PTHR38340:SF1">
    <property type="entry name" value="S-LAYER PROTEIN"/>
    <property type="match status" value="1"/>
</dbReference>
<dbReference type="AlphaFoldDB" id="A0A6J4ID35"/>
<accession>A0A6J4ID35</accession>
<name>A0A6J4ID35_9PROT</name>
<dbReference type="GO" id="GO:0005509">
    <property type="term" value="F:calcium ion binding"/>
    <property type="evidence" value="ECO:0007669"/>
    <property type="project" value="InterPro"/>
</dbReference>
<reference evidence="4" key="1">
    <citation type="submission" date="2020-02" db="EMBL/GenBank/DDBJ databases">
        <authorList>
            <person name="Meier V. D."/>
        </authorList>
    </citation>
    <scope>NUCLEOTIDE SEQUENCE</scope>
    <source>
        <strain evidence="4">AVDCRST_MAG08</strain>
    </source>
</reference>
<feature type="compositionally biased region" description="Basic and acidic residues" evidence="3">
    <location>
        <begin position="243"/>
        <end position="266"/>
    </location>
</feature>
<feature type="region of interest" description="Disordered" evidence="3">
    <location>
        <begin position="1"/>
        <end position="31"/>
    </location>
</feature>
<evidence type="ECO:0000256" key="2">
    <source>
        <dbReference type="ARBA" id="ARBA00022525"/>
    </source>
</evidence>
<dbReference type="EMBL" id="CADCTG010000159">
    <property type="protein sequence ID" value="CAA9247615.1"/>
    <property type="molecule type" value="Genomic_DNA"/>
</dbReference>
<feature type="region of interest" description="Disordered" evidence="3">
    <location>
        <begin position="237"/>
        <end position="280"/>
    </location>
</feature>
<evidence type="ECO:0000256" key="3">
    <source>
        <dbReference type="SAM" id="MobiDB-lite"/>
    </source>
</evidence>
<dbReference type="EC" id="3.1.3.1" evidence="4"/>
<protein>
    <submittedName>
        <fullName evidence="4">Alkaline phosphatase</fullName>
        <ecNumber evidence="4">3.1.3.1</ecNumber>
    </submittedName>
</protein>
<dbReference type="GO" id="GO:0004035">
    <property type="term" value="F:alkaline phosphatase activity"/>
    <property type="evidence" value="ECO:0007669"/>
    <property type="project" value="UniProtKB-EC"/>
</dbReference>
<keyword evidence="4" id="KW-0378">Hydrolase</keyword>
<gene>
    <name evidence="4" type="ORF">AVDCRST_MAG08-1937</name>
</gene>
<dbReference type="SUPFAM" id="SSF51120">
    <property type="entry name" value="beta-Roll"/>
    <property type="match status" value="1"/>
</dbReference>
<dbReference type="InterPro" id="IPR018511">
    <property type="entry name" value="Hemolysin-typ_Ca-bd_CS"/>
</dbReference>
<dbReference type="InterPro" id="IPR050557">
    <property type="entry name" value="RTX_toxin/Mannuronan_C5-epim"/>
</dbReference>
<dbReference type="GO" id="GO:0005576">
    <property type="term" value="C:extracellular region"/>
    <property type="evidence" value="ECO:0007669"/>
    <property type="project" value="UniProtKB-SubCell"/>
</dbReference>
<feature type="compositionally biased region" description="Basic and acidic residues" evidence="3">
    <location>
        <begin position="1"/>
        <end position="29"/>
    </location>
</feature>
<dbReference type="PROSITE" id="PS00330">
    <property type="entry name" value="HEMOLYSIN_CALCIUM"/>
    <property type="match status" value="3"/>
</dbReference>
<dbReference type="PANTHER" id="PTHR38340">
    <property type="entry name" value="S-LAYER PROTEIN"/>
    <property type="match status" value="1"/>
</dbReference>
<dbReference type="PRINTS" id="PR00313">
    <property type="entry name" value="CABNDNGRPT"/>
</dbReference>
<evidence type="ECO:0000256" key="1">
    <source>
        <dbReference type="ARBA" id="ARBA00004613"/>
    </source>
</evidence>
<dbReference type="InterPro" id="IPR011049">
    <property type="entry name" value="Serralysin-like_metalloprot_C"/>
</dbReference>
<dbReference type="Gene3D" id="2.150.10.10">
    <property type="entry name" value="Serralysin-like metalloprotease, C-terminal"/>
    <property type="match status" value="2"/>
</dbReference>